<feature type="transmembrane region" description="Helical" evidence="6">
    <location>
        <begin position="344"/>
        <end position="370"/>
    </location>
</feature>
<feature type="transmembrane region" description="Helical" evidence="6">
    <location>
        <begin position="215"/>
        <end position="235"/>
    </location>
</feature>
<evidence type="ECO:0000256" key="6">
    <source>
        <dbReference type="SAM" id="Phobius"/>
    </source>
</evidence>
<organism evidence="8 9">
    <name type="scientific">Lacticaseibacillus nasuensis JCM 17158</name>
    <dbReference type="NCBI Taxonomy" id="1291734"/>
    <lineage>
        <taxon>Bacteria</taxon>
        <taxon>Bacillati</taxon>
        <taxon>Bacillota</taxon>
        <taxon>Bacilli</taxon>
        <taxon>Lactobacillales</taxon>
        <taxon>Lactobacillaceae</taxon>
        <taxon>Lacticaseibacillus</taxon>
    </lineage>
</organism>
<feature type="transmembrane region" description="Helical" evidence="6">
    <location>
        <begin position="190"/>
        <end position="209"/>
    </location>
</feature>
<feature type="transmembrane region" description="Helical" evidence="6">
    <location>
        <begin position="321"/>
        <end position="338"/>
    </location>
</feature>
<dbReference type="PATRIC" id="fig|1291734.4.peg.150"/>
<keyword evidence="4 6" id="KW-1133">Transmembrane helix</keyword>
<dbReference type="SUPFAM" id="SSF103473">
    <property type="entry name" value="MFS general substrate transporter"/>
    <property type="match status" value="1"/>
</dbReference>
<feature type="transmembrane region" description="Helical" evidence="6">
    <location>
        <begin position="94"/>
        <end position="112"/>
    </location>
</feature>
<dbReference type="Gene3D" id="1.20.1250.20">
    <property type="entry name" value="MFS general substrate transporter like domains"/>
    <property type="match status" value="2"/>
</dbReference>
<name>A0A0R1JRT6_9LACO</name>
<feature type="transmembrane region" description="Helical" evidence="6">
    <location>
        <begin position="420"/>
        <end position="440"/>
    </location>
</feature>
<evidence type="ECO:0000313" key="9">
    <source>
        <dbReference type="Proteomes" id="UP000051804"/>
    </source>
</evidence>
<dbReference type="PROSITE" id="PS50850">
    <property type="entry name" value="MFS"/>
    <property type="match status" value="1"/>
</dbReference>
<feature type="transmembrane region" description="Helical" evidence="6">
    <location>
        <begin position="255"/>
        <end position="275"/>
    </location>
</feature>
<dbReference type="GO" id="GO:0005886">
    <property type="term" value="C:plasma membrane"/>
    <property type="evidence" value="ECO:0007669"/>
    <property type="project" value="UniProtKB-SubCell"/>
</dbReference>
<keyword evidence="9" id="KW-1185">Reference proteome</keyword>
<feature type="transmembrane region" description="Helical" evidence="6">
    <location>
        <begin position="391"/>
        <end position="408"/>
    </location>
</feature>
<dbReference type="InterPro" id="IPR036259">
    <property type="entry name" value="MFS_trans_sf"/>
</dbReference>
<evidence type="ECO:0000256" key="1">
    <source>
        <dbReference type="ARBA" id="ARBA00004651"/>
    </source>
</evidence>
<dbReference type="InterPro" id="IPR011701">
    <property type="entry name" value="MFS"/>
</dbReference>
<evidence type="ECO:0000256" key="2">
    <source>
        <dbReference type="ARBA" id="ARBA00022448"/>
    </source>
</evidence>
<dbReference type="Proteomes" id="UP000051804">
    <property type="component" value="Unassembled WGS sequence"/>
</dbReference>
<feature type="domain" description="Major facilitator superfamily (MFS) profile" evidence="7">
    <location>
        <begin position="1"/>
        <end position="445"/>
    </location>
</feature>
<evidence type="ECO:0000256" key="3">
    <source>
        <dbReference type="ARBA" id="ARBA00022692"/>
    </source>
</evidence>
<comment type="subcellular location">
    <subcellularLocation>
        <location evidence="1">Cell membrane</location>
        <topology evidence="1">Multi-pass membrane protein</topology>
    </subcellularLocation>
</comment>
<keyword evidence="3 6" id="KW-0812">Transmembrane</keyword>
<evidence type="ECO:0000313" key="8">
    <source>
        <dbReference type="EMBL" id="KRK70961.1"/>
    </source>
</evidence>
<feature type="transmembrane region" description="Helical" evidence="6">
    <location>
        <begin position="41"/>
        <end position="59"/>
    </location>
</feature>
<accession>A0A0R1JRT6</accession>
<keyword evidence="5 6" id="KW-0472">Membrane</keyword>
<evidence type="ECO:0000259" key="7">
    <source>
        <dbReference type="PROSITE" id="PS50850"/>
    </source>
</evidence>
<dbReference type="PANTHER" id="PTHR42718">
    <property type="entry name" value="MAJOR FACILITATOR SUPERFAMILY MULTIDRUG TRANSPORTER MFSC"/>
    <property type="match status" value="1"/>
</dbReference>
<evidence type="ECO:0000256" key="4">
    <source>
        <dbReference type="ARBA" id="ARBA00022989"/>
    </source>
</evidence>
<feature type="transmembrane region" description="Helical" evidence="6">
    <location>
        <begin position="68"/>
        <end position="88"/>
    </location>
</feature>
<evidence type="ECO:0000256" key="5">
    <source>
        <dbReference type="ARBA" id="ARBA00023136"/>
    </source>
</evidence>
<proteinExistence type="predicted"/>
<dbReference type="OrthoDB" id="9816041at2"/>
<comment type="caution">
    <text evidence="8">The sequence shown here is derived from an EMBL/GenBank/DDBJ whole genome shotgun (WGS) entry which is preliminary data.</text>
</comment>
<dbReference type="Pfam" id="PF07690">
    <property type="entry name" value="MFS_1"/>
    <property type="match status" value="1"/>
</dbReference>
<reference evidence="8 9" key="1">
    <citation type="journal article" date="2015" name="Genome Announc.">
        <title>Expanding the biotechnology potential of lactobacilli through comparative genomics of 213 strains and associated genera.</title>
        <authorList>
            <person name="Sun Z."/>
            <person name="Harris H.M."/>
            <person name="McCann A."/>
            <person name="Guo C."/>
            <person name="Argimon S."/>
            <person name="Zhang W."/>
            <person name="Yang X."/>
            <person name="Jeffery I.B."/>
            <person name="Cooney J.C."/>
            <person name="Kagawa T.F."/>
            <person name="Liu W."/>
            <person name="Song Y."/>
            <person name="Salvetti E."/>
            <person name="Wrobel A."/>
            <person name="Rasinkangas P."/>
            <person name="Parkhill J."/>
            <person name="Rea M.C."/>
            <person name="O'Sullivan O."/>
            <person name="Ritari J."/>
            <person name="Douillard F.P."/>
            <person name="Paul Ross R."/>
            <person name="Yang R."/>
            <person name="Briner A.E."/>
            <person name="Felis G.E."/>
            <person name="de Vos W.M."/>
            <person name="Barrangou R."/>
            <person name="Klaenhammer T.R."/>
            <person name="Caufield P.W."/>
            <person name="Cui Y."/>
            <person name="Zhang H."/>
            <person name="O'Toole P.W."/>
        </authorList>
    </citation>
    <scope>NUCLEOTIDE SEQUENCE [LARGE SCALE GENOMIC DNA]</scope>
    <source>
        <strain evidence="8 9">JCM 17158</strain>
    </source>
</reference>
<protein>
    <submittedName>
        <fullName evidence="8">Major facilitator superfamily permease</fullName>
    </submittedName>
</protein>
<dbReference type="GO" id="GO:0022857">
    <property type="term" value="F:transmembrane transporter activity"/>
    <property type="evidence" value="ECO:0007669"/>
    <property type="project" value="InterPro"/>
</dbReference>
<dbReference type="InterPro" id="IPR020846">
    <property type="entry name" value="MFS_dom"/>
</dbReference>
<dbReference type="AlphaFoldDB" id="A0A0R1JRT6"/>
<feature type="transmembrane region" description="Helical" evidence="6">
    <location>
        <begin position="157"/>
        <end position="178"/>
    </location>
</feature>
<dbReference type="EMBL" id="AZDJ01000030">
    <property type="protein sequence ID" value="KRK70961.1"/>
    <property type="molecule type" value="Genomic_DNA"/>
</dbReference>
<gene>
    <name evidence="8" type="ORF">FD02_GL000142</name>
</gene>
<dbReference type="RefSeq" id="WP_056951899.1">
    <property type="nucleotide sequence ID" value="NZ_AZDJ01000030.1"/>
</dbReference>
<sequence length="456" mass="48773">MLVVATVGLMSFLGVTTETSMNVTFPTLMRTFHVSMSTIQWVTAGYLLAAALVMLTSAYMKHRFTNRALFMSGAALFILGDVVCATALSFPQLLIGRLIQAGCVGLCTPLMVNIILDVVPRAKLGFYIGIANMIVMIAPALGPTFGGAVVAVASWRMIFWSTLPVAVVLLVLGATTIRQYTPTTPYAFDWLRYGVLAASLIAFIVGLNTLSSGHWGLILGLLVVTVIGLVSFVWLSRHATRHLFSLAVFRQPAFLLSFLPYIMLQFANVGINFLLPNYVQTVFAASSLAGGLILLPGSLFNGFGQPVYGWLLDKFGGRLPLYLGDLLFTVAVLVLAGFGNRLGVVGVTVVYLVFAIGRSMAFGNTVAYGLKLLPASYQQDANALYNTGQQVAGAVGTTVLALMMNMIHTPGATAAQNVAAGSQLAFVLLVLLGVGIAWLFRRLLHLPAPTEKLPTR</sequence>
<dbReference type="PANTHER" id="PTHR42718:SF9">
    <property type="entry name" value="MAJOR FACILITATOR SUPERFAMILY MULTIDRUG TRANSPORTER MFSC"/>
    <property type="match status" value="1"/>
</dbReference>
<keyword evidence="2" id="KW-0813">Transport</keyword>
<feature type="transmembrane region" description="Helical" evidence="6">
    <location>
        <begin position="124"/>
        <end position="145"/>
    </location>
</feature>